<reference evidence="3 4" key="1">
    <citation type="submission" date="2018-07" db="EMBL/GenBank/DDBJ databases">
        <title>Leeuwenhoekiella genomics.</title>
        <authorList>
            <person name="Tahon G."/>
            <person name="Willems A."/>
        </authorList>
    </citation>
    <scope>NUCLEOTIDE SEQUENCE [LARGE SCALE GENOMIC DNA]</scope>
    <source>
        <strain evidence="3 4">LMG 24856</strain>
    </source>
</reference>
<evidence type="ECO:0000256" key="1">
    <source>
        <dbReference type="ARBA" id="ARBA00023125"/>
    </source>
</evidence>
<feature type="non-terminal residue" evidence="3">
    <location>
        <position position="1"/>
    </location>
</feature>
<dbReference type="Proteomes" id="UP000290037">
    <property type="component" value="Unassembled WGS sequence"/>
</dbReference>
<comment type="caution">
    <text evidence="3">The sequence shown here is derived from an EMBL/GenBank/DDBJ whole genome shotgun (WGS) entry which is preliminary data.</text>
</comment>
<sequence>AELIENYAPKGKELALTGKLKSRSYTDTAGLKRYVTEVEASEIVLLGSKSE</sequence>
<evidence type="ECO:0000313" key="3">
    <source>
        <dbReference type="EMBL" id="RXG26803.1"/>
    </source>
</evidence>
<protein>
    <submittedName>
        <fullName evidence="3">Single-stranded DNA-binding protein</fullName>
    </submittedName>
</protein>
<keyword evidence="1 2" id="KW-0238">DNA-binding</keyword>
<dbReference type="InterPro" id="IPR000424">
    <property type="entry name" value="Primosome_PriB/ssb"/>
</dbReference>
<name>A0ABY0CYT3_9FLAO</name>
<dbReference type="EMBL" id="QOVN01000011">
    <property type="protein sequence ID" value="RXG26803.1"/>
    <property type="molecule type" value="Genomic_DNA"/>
</dbReference>
<evidence type="ECO:0000313" key="4">
    <source>
        <dbReference type="Proteomes" id="UP000290037"/>
    </source>
</evidence>
<evidence type="ECO:0000256" key="2">
    <source>
        <dbReference type="PROSITE-ProRule" id="PRU00252"/>
    </source>
</evidence>
<dbReference type="Gene3D" id="2.40.50.140">
    <property type="entry name" value="Nucleic acid-binding proteins"/>
    <property type="match status" value="1"/>
</dbReference>
<gene>
    <name evidence="3" type="ORF">DSM01_3310</name>
</gene>
<dbReference type="GO" id="GO:0003677">
    <property type="term" value="F:DNA binding"/>
    <property type="evidence" value="ECO:0007669"/>
    <property type="project" value="UniProtKB-KW"/>
</dbReference>
<dbReference type="SUPFAM" id="SSF50249">
    <property type="entry name" value="Nucleic acid-binding proteins"/>
    <property type="match status" value="1"/>
</dbReference>
<dbReference type="Pfam" id="PF00436">
    <property type="entry name" value="SSB"/>
    <property type="match status" value="1"/>
</dbReference>
<accession>A0ABY0CYT3</accession>
<dbReference type="PROSITE" id="PS50935">
    <property type="entry name" value="SSB"/>
    <property type="match status" value="1"/>
</dbReference>
<proteinExistence type="predicted"/>
<organism evidence="3 4">
    <name type="scientific">Leeuwenhoekiella palythoae</name>
    <dbReference type="NCBI Taxonomy" id="573501"/>
    <lineage>
        <taxon>Bacteria</taxon>
        <taxon>Pseudomonadati</taxon>
        <taxon>Bacteroidota</taxon>
        <taxon>Flavobacteriia</taxon>
        <taxon>Flavobacteriales</taxon>
        <taxon>Flavobacteriaceae</taxon>
        <taxon>Leeuwenhoekiella</taxon>
    </lineage>
</organism>
<dbReference type="InterPro" id="IPR012340">
    <property type="entry name" value="NA-bd_OB-fold"/>
</dbReference>
<keyword evidence="4" id="KW-1185">Reference proteome</keyword>